<gene>
    <name evidence="6" type="ORF">SVA_1272</name>
</gene>
<dbReference type="AlphaFoldDB" id="A0A1B4VDE8"/>
<dbReference type="InterPro" id="IPR050204">
    <property type="entry name" value="AraC_XylS_family_regulators"/>
</dbReference>
<dbReference type="InterPro" id="IPR018060">
    <property type="entry name" value="HTH_AraC"/>
</dbReference>
<dbReference type="SMART" id="SM00342">
    <property type="entry name" value="HTH_ARAC"/>
    <property type="match status" value="1"/>
</dbReference>
<organism evidence="6 7">
    <name type="scientific">Sulfurifustis variabilis</name>
    <dbReference type="NCBI Taxonomy" id="1675686"/>
    <lineage>
        <taxon>Bacteria</taxon>
        <taxon>Pseudomonadati</taxon>
        <taxon>Pseudomonadota</taxon>
        <taxon>Gammaproteobacteria</taxon>
        <taxon>Acidiferrobacterales</taxon>
        <taxon>Acidiferrobacteraceae</taxon>
        <taxon>Sulfurifustis</taxon>
    </lineage>
</organism>
<dbReference type="PANTHER" id="PTHR46796">
    <property type="entry name" value="HTH-TYPE TRANSCRIPTIONAL ACTIVATOR RHAS-RELATED"/>
    <property type="match status" value="1"/>
</dbReference>
<dbReference type="OrthoDB" id="9783876at2"/>
<proteinExistence type="predicted"/>
<evidence type="ECO:0000256" key="3">
    <source>
        <dbReference type="ARBA" id="ARBA00023163"/>
    </source>
</evidence>
<dbReference type="SUPFAM" id="SSF51182">
    <property type="entry name" value="RmlC-like cupins"/>
    <property type="match status" value="1"/>
</dbReference>
<reference evidence="6 7" key="1">
    <citation type="submission" date="2015-08" db="EMBL/GenBank/DDBJ databases">
        <title>Complete genome sequence of Sulfurifustis variabilis.</title>
        <authorList>
            <person name="Miura A."/>
            <person name="Kojima H."/>
            <person name="Fukui M."/>
        </authorList>
    </citation>
    <scope>NUCLEOTIDE SEQUENCE [LARGE SCALE GENOMIC DNA]</scope>
    <source>
        <strain evidence="7">skN76</strain>
    </source>
</reference>
<dbReference type="InterPro" id="IPR018062">
    <property type="entry name" value="HTH_AraC-typ_CS"/>
</dbReference>
<keyword evidence="2" id="KW-0238">DNA-binding</keyword>
<dbReference type="GO" id="GO:0003700">
    <property type="term" value="F:DNA-binding transcription factor activity"/>
    <property type="evidence" value="ECO:0007669"/>
    <property type="project" value="InterPro"/>
</dbReference>
<dbReference type="InterPro" id="IPR009057">
    <property type="entry name" value="Homeodomain-like_sf"/>
</dbReference>
<dbReference type="InterPro" id="IPR011051">
    <property type="entry name" value="RmlC_Cupin_sf"/>
</dbReference>
<feature type="domain" description="HTH araC/xylS-type" evidence="5">
    <location>
        <begin position="236"/>
        <end position="334"/>
    </location>
</feature>
<protein>
    <submittedName>
        <fullName evidence="6">AraC family transcriptional regulator</fullName>
    </submittedName>
</protein>
<name>A0A1B4VDE8_9GAMM</name>
<dbReference type="EMBL" id="AP014936">
    <property type="protein sequence ID" value="BAU47847.1"/>
    <property type="molecule type" value="Genomic_DNA"/>
</dbReference>
<dbReference type="InterPro" id="IPR020449">
    <property type="entry name" value="Tscrpt_reg_AraC-type_HTH"/>
</dbReference>
<dbReference type="SUPFAM" id="SSF46689">
    <property type="entry name" value="Homeodomain-like"/>
    <property type="match status" value="2"/>
</dbReference>
<keyword evidence="3" id="KW-0804">Transcription</keyword>
<evidence type="ECO:0000256" key="1">
    <source>
        <dbReference type="ARBA" id="ARBA00023015"/>
    </source>
</evidence>
<dbReference type="PROSITE" id="PS00041">
    <property type="entry name" value="HTH_ARAC_FAMILY_1"/>
    <property type="match status" value="1"/>
</dbReference>
<dbReference type="PANTHER" id="PTHR46796:SF7">
    <property type="entry name" value="ARAC FAMILY TRANSCRIPTIONAL REGULATOR"/>
    <property type="match status" value="1"/>
</dbReference>
<keyword evidence="7" id="KW-1185">Reference proteome</keyword>
<evidence type="ECO:0000313" key="6">
    <source>
        <dbReference type="EMBL" id="BAU47847.1"/>
    </source>
</evidence>
<dbReference type="PROSITE" id="PS01124">
    <property type="entry name" value="HTH_ARAC_FAMILY_2"/>
    <property type="match status" value="1"/>
</dbReference>
<dbReference type="Pfam" id="PF12833">
    <property type="entry name" value="HTH_18"/>
    <property type="match status" value="1"/>
</dbReference>
<dbReference type="Pfam" id="PF12852">
    <property type="entry name" value="Cupin_6"/>
    <property type="match status" value="1"/>
</dbReference>
<evidence type="ECO:0000259" key="5">
    <source>
        <dbReference type="PROSITE" id="PS01124"/>
    </source>
</evidence>
<feature type="region of interest" description="Disordered" evidence="4">
    <location>
        <begin position="337"/>
        <end position="359"/>
    </location>
</feature>
<accession>A0A1B4VDE8</accession>
<evidence type="ECO:0000256" key="4">
    <source>
        <dbReference type="SAM" id="MobiDB-lite"/>
    </source>
</evidence>
<dbReference type="GO" id="GO:0043565">
    <property type="term" value="F:sequence-specific DNA binding"/>
    <property type="evidence" value="ECO:0007669"/>
    <property type="project" value="InterPro"/>
</dbReference>
<dbReference type="InterPro" id="IPR032783">
    <property type="entry name" value="AraC_lig"/>
</dbReference>
<keyword evidence="1" id="KW-0805">Transcription regulation</keyword>
<dbReference type="RefSeq" id="WP_096460335.1">
    <property type="nucleotide sequence ID" value="NZ_AP014936.1"/>
</dbReference>
<sequence length="359" mass="39630">MSHDTLSDVLRSVRLRSALFFYVSCRGKWAAEAPPSREIAGAVLPGADHVIEYHVVTEGECWAAIVGQSPLKLRRGDIIMLPQGDPHVMSYAPGMRANPYTSAYYEMKHHYRPFLVTYDSDGQPQVIPRTGNQAASDDDASTKLVCGFIGCDMRPFNPLIATLPRLLHLSGDRGDAWSEQFVRLAATESTSRRPGSEALLERLSEMMFVDAVRRHADSMPEQSTGWLAALRDRFVGRAMALMHEKPSEPWTIDELGKQVGLSRSALHERFVELIGQPPMQYLTNWRMQLASRLLRDTQSSVAAIALEVGYDSEAAFARAFKRLVGTPPATWRRMQGELSGASEEDAGAASTAHLGTGAE</sequence>
<feature type="compositionally biased region" description="Low complexity" evidence="4">
    <location>
        <begin position="337"/>
        <end position="352"/>
    </location>
</feature>
<dbReference type="KEGG" id="sva:SVA_1272"/>
<dbReference type="PRINTS" id="PR00032">
    <property type="entry name" value="HTHARAC"/>
</dbReference>
<dbReference type="Gene3D" id="1.10.10.60">
    <property type="entry name" value="Homeodomain-like"/>
    <property type="match status" value="2"/>
</dbReference>
<evidence type="ECO:0000313" key="7">
    <source>
        <dbReference type="Proteomes" id="UP000218899"/>
    </source>
</evidence>
<dbReference type="Proteomes" id="UP000218899">
    <property type="component" value="Chromosome"/>
</dbReference>
<evidence type="ECO:0000256" key="2">
    <source>
        <dbReference type="ARBA" id="ARBA00023125"/>
    </source>
</evidence>